<gene>
    <name evidence="2" type="ORF">OBRU01_00896</name>
</gene>
<dbReference type="Gene3D" id="1.20.120.660">
    <property type="entry name" value="IL-4 antagonist (De novo design) like domain"/>
    <property type="match status" value="1"/>
</dbReference>
<sequence length="159" mass="17967">MQHLPEAIQHVPEAIQHVPEAMLHVVAFQHVPEAMQHVPEAVEEVLRAKEPQKSVTTMLQEAGLADIQIPREQVAPAVTSRDKTSKRHDSDSSETPLGSLDRTKVSLGDSAQTTDSKRFIRIKTTWFYSHQKMSSYFGDIRCRLGLQVSGVFRIKWLQV</sequence>
<keyword evidence="3" id="KW-1185">Reference proteome</keyword>
<dbReference type="GO" id="GO:0016740">
    <property type="term" value="F:transferase activity"/>
    <property type="evidence" value="ECO:0007669"/>
    <property type="project" value="UniProtKB-KW"/>
</dbReference>
<protein>
    <submittedName>
        <fullName evidence="2">Family 2 glycosyl transferase</fullName>
    </submittedName>
</protein>
<reference evidence="2 3" key="1">
    <citation type="journal article" date="2015" name="Genome Biol. Evol.">
        <title>The genome of winter moth (Operophtera brumata) provides a genomic perspective on sexual dimorphism and phenology.</title>
        <authorList>
            <person name="Derks M.F."/>
            <person name="Smit S."/>
            <person name="Salis L."/>
            <person name="Schijlen E."/>
            <person name="Bossers A."/>
            <person name="Mateman C."/>
            <person name="Pijl A.S."/>
            <person name="de Ridder D."/>
            <person name="Groenen M.A."/>
            <person name="Visser M.E."/>
            <person name="Megens H.J."/>
        </authorList>
    </citation>
    <scope>NUCLEOTIDE SEQUENCE [LARGE SCALE GENOMIC DNA]</scope>
    <source>
        <strain evidence="2">WM2013NL</strain>
        <tissue evidence="2">Head and thorax</tissue>
    </source>
</reference>
<comment type="caution">
    <text evidence="2">The sequence shown here is derived from an EMBL/GenBank/DDBJ whole genome shotgun (WGS) entry which is preliminary data.</text>
</comment>
<keyword evidence="2" id="KW-0808">Transferase</keyword>
<feature type="compositionally biased region" description="Basic and acidic residues" evidence="1">
    <location>
        <begin position="80"/>
        <end position="91"/>
    </location>
</feature>
<evidence type="ECO:0000313" key="2">
    <source>
        <dbReference type="EMBL" id="KOB79224.1"/>
    </source>
</evidence>
<dbReference type="Proteomes" id="UP000037510">
    <property type="component" value="Unassembled WGS sequence"/>
</dbReference>
<evidence type="ECO:0000256" key="1">
    <source>
        <dbReference type="SAM" id="MobiDB-lite"/>
    </source>
</evidence>
<organism evidence="2 3">
    <name type="scientific">Operophtera brumata</name>
    <name type="common">Winter moth</name>
    <name type="synonym">Phalaena brumata</name>
    <dbReference type="NCBI Taxonomy" id="104452"/>
    <lineage>
        <taxon>Eukaryota</taxon>
        <taxon>Metazoa</taxon>
        <taxon>Ecdysozoa</taxon>
        <taxon>Arthropoda</taxon>
        <taxon>Hexapoda</taxon>
        <taxon>Insecta</taxon>
        <taxon>Pterygota</taxon>
        <taxon>Neoptera</taxon>
        <taxon>Endopterygota</taxon>
        <taxon>Lepidoptera</taxon>
        <taxon>Glossata</taxon>
        <taxon>Ditrysia</taxon>
        <taxon>Geometroidea</taxon>
        <taxon>Geometridae</taxon>
        <taxon>Larentiinae</taxon>
        <taxon>Operophtera</taxon>
    </lineage>
</organism>
<dbReference type="AlphaFoldDB" id="A0A0L7LV12"/>
<name>A0A0L7LV12_OPEBR</name>
<feature type="region of interest" description="Disordered" evidence="1">
    <location>
        <begin position="71"/>
        <end position="109"/>
    </location>
</feature>
<accession>A0A0L7LV12</accession>
<proteinExistence type="predicted"/>
<evidence type="ECO:0000313" key="3">
    <source>
        <dbReference type="Proteomes" id="UP000037510"/>
    </source>
</evidence>
<dbReference type="EMBL" id="JTDY01000041">
    <property type="protein sequence ID" value="KOB79224.1"/>
    <property type="molecule type" value="Genomic_DNA"/>
</dbReference>